<dbReference type="EMBL" id="JABEYB010000013">
    <property type="protein sequence ID" value="NNU77541.1"/>
    <property type="molecule type" value="Genomic_DNA"/>
</dbReference>
<keyword evidence="1" id="KW-0472">Membrane</keyword>
<keyword evidence="1" id="KW-1133">Transmembrane helix</keyword>
<organism evidence="2 3">
    <name type="scientific">Clostridium estertheticum</name>
    <dbReference type="NCBI Taxonomy" id="238834"/>
    <lineage>
        <taxon>Bacteria</taxon>
        <taxon>Bacillati</taxon>
        <taxon>Bacillota</taxon>
        <taxon>Clostridia</taxon>
        <taxon>Eubacteriales</taxon>
        <taxon>Clostridiaceae</taxon>
        <taxon>Clostridium</taxon>
    </lineage>
</organism>
<reference evidence="2 3" key="1">
    <citation type="submission" date="2020-05" db="EMBL/GenBank/DDBJ databases">
        <title>Complete genome of Clostridium estertheticum subspecies estertheticum, isolated from Vacuum packed lamb meat from New Zealand imported to Switzerland.</title>
        <authorList>
            <person name="Wambui J."/>
            <person name="Stevens M.J.A."/>
            <person name="Stephan R."/>
        </authorList>
    </citation>
    <scope>NUCLEOTIDE SEQUENCE [LARGE SCALE GENOMIC DNA]</scope>
    <source>
        <strain evidence="2 3">CEST001</strain>
    </source>
</reference>
<evidence type="ECO:0000313" key="2">
    <source>
        <dbReference type="EMBL" id="NNU77541.1"/>
    </source>
</evidence>
<name>A0A7Y3SY70_9CLOT</name>
<keyword evidence="1" id="KW-0812">Transmembrane</keyword>
<evidence type="ECO:0000256" key="1">
    <source>
        <dbReference type="SAM" id="Phobius"/>
    </source>
</evidence>
<feature type="transmembrane region" description="Helical" evidence="1">
    <location>
        <begin position="36"/>
        <end position="59"/>
    </location>
</feature>
<protein>
    <submittedName>
        <fullName evidence="2">Uncharacterized protein</fullName>
    </submittedName>
</protein>
<sequence>MKKSKGIFTFIVVLITYIIVHIIYKLTGFYYNFGDGILNCKLVIDLALWGVVYFIVYILSKKLSSVIIK</sequence>
<feature type="transmembrane region" description="Helical" evidence="1">
    <location>
        <begin position="7"/>
        <end position="24"/>
    </location>
</feature>
<evidence type="ECO:0000313" key="3">
    <source>
        <dbReference type="Proteomes" id="UP000531659"/>
    </source>
</evidence>
<accession>A0A7Y3SY70</accession>
<proteinExistence type="predicted"/>
<gene>
    <name evidence="2" type="ORF">HLQ16_16525</name>
</gene>
<dbReference type="AlphaFoldDB" id="A0A7Y3SY70"/>
<dbReference type="Proteomes" id="UP000531659">
    <property type="component" value="Unassembled WGS sequence"/>
</dbReference>
<comment type="caution">
    <text evidence="2">The sequence shown here is derived from an EMBL/GenBank/DDBJ whole genome shotgun (WGS) entry which is preliminary data.</text>
</comment>
<dbReference type="RefSeq" id="WP_171298172.1">
    <property type="nucleotide sequence ID" value="NZ_CP087098.1"/>
</dbReference>